<dbReference type="InterPro" id="IPR026444">
    <property type="entry name" value="Secre_tail"/>
</dbReference>
<dbReference type="Gene3D" id="2.60.40.4070">
    <property type="match status" value="1"/>
</dbReference>
<evidence type="ECO:0000259" key="3">
    <source>
        <dbReference type="Pfam" id="PF01364"/>
    </source>
</evidence>
<feature type="signal peptide" evidence="2">
    <location>
        <begin position="1"/>
        <end position="26"/>
    </location>
</feature>
<proteinExistence type="predicted"/>
<dbReference type="STRING" id="870482.SAMN04487987_101191"/>
<evidence type="ECO:0000313" key="5">
    <source>
        <dbReference type="Proteomes" id="UP000199439"/>
    </source>
</evidence>
<dbReference type="CDD" id="cd02258">
    <property type="entry name" value="Peptidase_C25_N"/>
    <property type="match status" value="1"/>
</dbReference>
<dbReference type="NCBIfam" id="NF033707">
    <property type="entry name" value="T9SS_sortase"/>
    <property type="match status" value="1"/>
</dbReference>
<dbReference type="Gene3D" id="3.40.50.10390">
    <property type="entry name" value="Gingipain r, domain 1"/>
    <property type="match status" value="1"/>
</dbReference>
<dbReference type="GO" id="GO:0008234">
    <property type="term" value="F:cysteine-type peptidase activity"/>
    <property type="evidence" value="ECO:0007669"/>
    <property type="project" value="InterPro"/>
</dbReference>
<evidence type="ECO:0000256" key="1">
    <source>
        <dbReference type="ARBA" id="ARBA00022729"/>
    </source>
</evidence>
<name>A0A1I1MPL7_9FLAO</name>
<dbReference type="EMBL" id="FOMI01000001">
    <property type="protein sequence ID" value="SFC83510.1"/>
    <property type="molecule type" value="Genomic_DNA"/>
</dbReference>
<feature type="chain" id="PRO_5011515058" evidence="2">
    <location>
        <begin position="27"/>
        <end position="1301"/>
    </location>
</feature>
<dbReference type="NCBIfam" id="TIGR04183">
    <property type="entry name" value="Por_Secre_tail"/>
    <property type="match status" value="1"/>
</dbReference>
<reference evidence="5" key="1">
    <citation type="submission" date="2016-10" db="EMBL/GenBank/DDBJ databases">
        <authorList>
            <person name="Varghese N."/>
            <person name="Submissions S."/>
        </authorList>
    </citation>
    <scope>NUCLEOTIDE SEQUENCE [LARGE SCALE GENOMIC DNA]</scope>
    <source>
        <strain evidence="5">DSM 25730</strain>
    </source>
</reference>
<accession>A0A1I1MPL7</accession>
<feature type="domain" description="Gingipain" evidence="3">
    <location>
        <begin position="550"/>
        <end position="927"/>
    </location>
</feature>
<dbReference type="InterPro" id="IPR029031">
    <property type="entry name" value="Gingipain_N_sf"/>
</dbReference>
<protein>
    <submittedName>
        <fullName evidence="4">Por secretion system C-terminal sorting domain-containing protein</fullName>
    </submittedName>
</protein>
<dbReference type="InterPro" id="IPR001769">
    <property type="entry name" value="Gingipain"/>
</dbReference>
<sequence>MPNYVILTMKKSILFLLFVFSAVTFAQQKKYSITWEGSQVLSVADFTIEVPAFNKEYFNYDFDKGLLFNHQWKTNVEINEASASISNIVYETVSKTELIDLDSSKIPSELNFTLKNSTARNDKYIAFECSPIIRDGNGMYKKIISFQLSYKEGNNLNKKLSRKYKATKAVSNSVLSSGEWYRFYIDTTGVFKLTKGFLKSLGVNVNTVDPRTIKVFGHGGKMIPYQNSVDYPFDVPENAIQFIGEDDGVLNDNDYILFYGQGPAGYEYFSEKSHINCYTDKTYYYINVSSGIGKRIQPFNEPVGSVDMVIDTYDDYQYHEVDDYNLISLGRRWFGDKFDIENSKEFVFDFKGLITSEPVNLEVVVATASMSPAQMKVSVNDNEVSSLDISGVRSPSLANGDNYSGRINVDSPSIKVSLDFNNLGNPSVVGYLDYISVEAKRALNFDGSQFLFKNNLVSTLSGIGQYNITNASNLLQVWDVTDIYNVSSVANSNKNTTFSFTSILGSLKSYVAVASNYLDPKIDSKTTIVNQNIKGTIFENSQGVFQDVDYIIIAPSNMFVQAERLAQINREQYGLNVKVLKLEEIYNEFSSGNQDIGAIRNMVKYVYDNASTPENRIKYLCLFGDGSYDYKDRVSGNTNIVPSWYSYNSFSLATSFVSDDFYGMMDDNEGNMSANDKLDIAVGRILADTPQRALELVNKIESYYSKQTFGSWRNNFVVISDDNDSDLKGTLQATTDEIGDLVAEEKPFVNVVKIHADAYNQESSAGGDRYPVVTSEIVSAMDNGALVVNYFGHGGEDGLAEERFFLKNDITDLRNVFKLNCFVTVTCEFTRFDNPFRETAGEFTFWNKETGAIGLITTTRQVFVNFGIRFNRELGQYLYSYSDTDIYEDYEYPSMAEALRLTKNDPAVTSNGQKSLVFFIGDPAMKLAFPKPNIRLTKINDVPIATATDTLKGLSYVKLAGEVTDVAGNLLTAYNGTLSTTIYDKEVNRKTLGNDGISDSNGVIIMDFKTLGEIIFRGQASVTNGLFEFDFVVPKDIGIPVGFGKASFYVKNEALTEDKTGASVNTIRIGGLNEDAPEDNTGPVVTLYMNDENFVTGGITNESPTLLAKLEDANGINTASGIGHDIVGVLDGDETNPVILNDYYQTEVDDYTKGTVSFPFKDLEPGLHTLTVKAWDVYNNSSISEIQFIVFDKDEGLVINNVLNYPNPFVNYTEFWFNHNSSEPLDVSIQIFTVSGKIIRTLNGQTTGGINATSSLSRDIVWDGRDDFGDKIGKGVYIYKLKVHSNLLNKTVEKIEKLVIL</sequence>
<dbReference type="Proteomes" id="UP000199439">
    <property type="component" value="Unassembled WGS sequence"/>
</dbReference>
<evidence type="ECO:0000313" key="4">
    <source>
        <dbReference type="EMBL" id="SFC83510.1"/>
    </source>
</evidence>
<dbReference type="Pfam" id="PF01364">
    <property type="entry name" value="Peptidase_C25"/>
    <property type="match status" value="1"/>
</dbReference>
<organism evidence="4 5">
    <name type="scientific">Algibacter pectinivorans</name>
    <dbReference type="NCBI Taxonomy" id="870482"/>
    <lineage>
        <taxon>Bacteria</taxon>
        <taxon>Pseudomonadati</taxon>
        <taxon>Bacteroidota</taxon>
        <taxon>Flavobacteriia</taxon>
        <taxon>Flavobacteriales</taxon>
        <taxon>Flavobacteriaceae</taxon>
        <taxon>Algibacter</taxon>
    </lineage>
</organism>
<dbReference type="Gene3D" id="3.40.50.1460">
    <property type="match status" value="1"/>
</dbReference>
<dbReference type="InterPro" id="IPR029030">
    <property type="entry name" value="Caspase-like_dom_sf"/>
</dbReference>
<dbReference type="SUPFAM" id="SSF52129">
    <property type="entry name" value="Caspase-like"/>
    <property type="match status" value="1"/>
</dbReference>
<dbReference type="GO" id="GO:0006508">
    <property type="term" value="P:proteolysis"/>
    <property type="evidence" value="ECO:0007669"/>
    <property type="project" value="InterPro"/>
</dbReference>
<gene>
    <name evidence="4" type="ORF">SAMN04487987_101191</name>
</gene>
<evidence type="ECO:0000256" key="2">
    <source>
        <dbReference type="SAM" id="SignalP"/>
    </source>
</evidence>
<keyword evidence="1 2" id="KW-0732">Signal</keyword>
<keyword evidence="5" id="KW-1185">Reference proteome</keyword>